<feature type="compositionally biased region" description="Low complexity" evidence="3">
    <location>
        <begin position="35"/>
        <end position="52"/>
    </location>
</feature>
<dbReference type="InterPro" id="IPR006140">
    <property type="entry name" value="D-isomer_DH_NAD-bd"/>
</dbReference>
<evidence type="ECO:0000259" key="5">
    <source>
        <dbReference type="Pfam" id="PF02826"/>
    </source>
</evidence>
<evidence type="ECO:0000256" key="1">
    <source>
        <dbReference type="ARBA" id="ARBA00023002"/>
    </source>
</evidence>
<protein>
    <submittedName>
        <fullName evidence="6">Glyoxylate reductase-like protein</fullName>
    </submittedName>
</protein>
<dbReference type="InterPro" id="IPR036291">
    <property type="entry name" value="NAD(P)-bd_dom_sf"/>
</dbReference>
<dbReference type="PROSITE" id="PS00065">
    <property type="entry name" value="D_2_HYDROXYACID_DH_1"/>
    <property type="match status" value="1"/>
</dbReference>
<dbReference type="Proteomes" id="UP000029964">
    <property type="component" value="Unassembled WGS sequence"/>
</dbReference>
<evidence type="ECO:0000256" key="3">
    <source>
        <dbReference type="SAM" id="MobiDB-lite"/>
    </source>
</evidence>
<evidence type="ECO:0000256" key="2">
    <source>
        <dbReference type="RuleBase" id="RU003719"/>
    </source>
</evidence>
<keyword evidence="7" id="KW-1185">Reference proteome</keyword>
<evidence type="ECO:0000313" key="7">
    <source>
        <dbReference type="Proteomes" id="UP000029964"/>
    </source>
</evidence>
<dbReference type="Pfam" id="PF00389">
    <property type="entry name" value="2-Hacid_dh"/>
    <property type="match status" value="1"/>
</dbReference>
<dbReference type="GO" id="GO:0005829">
    <property type="term" value="C:cytosol"/>
    <property type="evidence" value="ECO:0007669"/>
    <property type="project" value="TreeGrafter"/>
</dbReference>
<keyword evidence="1 2" id="KW-0560">Oxidoreductase</keyword>
<dbReference type="InterPro" id="IPR029752">
    <property type="entry name" value="D-isomer_DH_CS1"/>
</dbReference>
<name>A0A086SYC0_HAPC1</name>
<dbReference type="InterPro" id="IPR006139">
    <property type="entry name" value="D-isomer_2_OHA_DH_cat_dom"/>
</dbReference>
<comment type="similarity">
    <text evidence="2">Belongs to the D-isomer specific 2-hydroxyacid dehydrogenase family.</text>
</comment>
<feature type="domain" description="D-isomer specific 2-hydroxyacid dehydrogenase catalytic" evidence="4">
    <location>
        <begin position="125"/>
        <end position="402"/>
    </location>
</feature>
<sequence length="407" mass="43266">MAEPTNTPVPASTPRSASPVHPGGPNTPIVPIMMTSSLPPTTSSPSSHSRQPSYHHRPRVLHIGDPVRYNPATYIALCGQCEVIRPSAPERERGEFIRALRERRWGDFHAVLRPFWGSGGEMGNWDEELISLLPPSVRVFASAGAGFDWADTKLLGERGIIYCNSGLACAEAVADFAVAMIISTFRHLPWCIGAASSGDPAAFATCHRDATARSHNLRGHVLGIVGLGNVGQQIAARCRHGFGMEIHYYDVAAISPDVESALGGVIARHPSLESLIRASDCVVLCAPAAPGGTSARPLIGTEQLSWFSDGGRLVNVARGSLVDDEAVADALEAGKLLSAALDVHPNEPHVSARLRALAVAGRVMLSCHNAGGTVETHRGFEELSMRNVMAVLSGGNPITPVNLEYLR</sequence>
<evidence type="ECO:0000259" key="4">
    <source>
        <dbReference type="Pfam" id="PF00389"/>
    </source>
</evidence>
<reference evidence="7" key="1">
    <citation type="journal article" date="2014" name="Genome Announc.">
        <title>Genome sequence and annotation of Acremonium chrysogenum, producer of the beta-lactam antibiotic cephalosporin C.</title>
        <authorList>
            <person name="Terfehr D."/>
            <person name="Dahlmann T.A."/>
            <person name="Specht T."/>
            <person name="Zadra I."/>
            <person name="Kuernsteiner H."/>
            <person name="Kueck U."/>
        </authorList>
    </citation>
    <scope>NUCLEOTIDE SEQUENCE [LARGE SCALE GENOMIC DNA]</scope>
    <source>
        <strain evidence="7">ATCC 11550 / CBS 779.69 / DSM 880 / IAM 14645 / JCM 23072 / IMI 49137</strain>
    </source>
</reference>
<dbReference type="STRING" id="857340.A0A086SYC0"/>
<dbReference type="AlphaFoldDB" id="A0A086SYC0"/>
<dbReference type="GO" id="GO:0051287">
    <property type="term" value="F:NAD binding"/>
    <property type="evidence" value="ECO:0007669"/>
    <property type="project" value="InterPro"/>
</dbReference>
<dbReference type="HOGENOM" id="CLU_019796_1_2_1"/>
<dbReference type="GO" id="GO:0030267">
    <property type="term" value="F:glyoxylate reductase (NADPH) activity"/>
    <property type="evidence" value="ECO:0007669"/>
    <property type="project" value="TreeGrafter"/>
</dbReference>
<dbReference type="InterPro" id="IPR050223">
    <property type="entry name" value="D-isomer_2-hydroxyacid_DH"/>
</dbReference>
<organism evidence="6 7">
    <name type="scientific">Hapsidospora chrysogenum (strain ATCC 11550 / CBS 779.69 / DSM 880 / IAM 14645 / JCM 23072 / IMI 49137)</name>
    <name type="common">Acremonium chrysogenum</name>
    <dbReference type="NCBI Taxonomy" id="857340"/>
    <lineage>
        <taxon>Eukaryota</taxon>
        <taxon>Fungi</taxon>
        <taxon>Dikarya</taxon>
        <taxon>Ascomycota</taxon>
        <taxon>Pezizomycotina</taxon>
        <taxon>Sordariomycetes</taxon>
        <taxon>Hypocreomycetidae</taxon>
        <taxon>Hypocreales</taxon>
        <taxon>Bionectriaceae</taxon>
        <taxon>Hapsidospora</taxon>
    </lineage>
</organism>
<dbReference type="Pfam" id="PF02826">
    <property type="entry name" value="2-Hacid_dh_C"/>
    <property type="match status" value="1"/>
</dbReference>
<dbReference type="SUPFAM" id="SSF52283">
    <property type="entry name" value="Formate/glycerate dehydrogenase catalytic domain-like"/>
    <property type="match status" value="1"/>
</dbReference>
<gene>
    <name evidence="6" type="ORF">ACRE_071640</name>
</gene>
<dbReference type="OrthoDB" id="9991913at2759"/>
<feature type="region of interest" description="Disordered" evidence="3">
    <location>
        <begin position="1"/>
        <end position="55"/>
    </location>
</feature>
<proteinExistence type="inferred from homology"/>
<dbReference type="GO" id="GO:0016618">
    <property type="term" value="F:hydroxypyruvate reductase [NAD(P)H] activity"/>
    <property type="evidence" value="ECO:0007669"/>
    <property type="project" value="TreeGrafter"/>
</dbReference>
<accession>A0A086SYC0</accession>
<comment type="caution">
    <text evidence="6">The sequence shown here is derived from an EMBL/GenBank/DDBJ whole genome shotgun (WGS) entry which is preliminary data.</text>
</comment>
<dbReference type="EMBL" id="JPKY01000104">
    <property type="protein sequence ID" value="KFH42102.1"/>
    <property type="molecule type" value="Genomic_DNA"/>
</dbReference>
<dbReference type="Gene3D" id="3.40.50.720">
    <property type="entry name" value="NAD(P)-binding Rossmann-like Domain"/>
    <property type="match status" value="2"/>
</dbReference>
<evidence type="ECO:0000313" key="6">
    <source>
        <dbReference type="EMBL" id="KFH42102.1"/>
    </source>
</evidence>
<feature type="domain" description="D-isomer specific 2-hydroxyacid dehydrogenase NAD-binding" evidence="5">
    <location>
        <begin position="179"/>
        <end position="370"/>
    </location>
</feature>
<dbReference type="PANTHER" id="PTHR10996:SF281">
    <property type="entry name" value="D-ISOMER SPECIFIC 2-HYDROXYACID DEHYDROGENASE NAD-BINDING DOMAIN-CONTAINING PROTEIN-RELATED"/>
    <property type="match status" value="1"/>
</dbReference>
<dbReference type="PANTHER" id="PTHR10996">
    <property type="entry name" value="2-HYDROXYACID DEHYDROGENASE-RELATED"/>
    <property type="match status" value="1"/>
</dbReference>
<dbReference type="CDD" id="cd12168">
    <property type="entry name" value="Mand_dh_like"/>
    <property type="match status" value="1"/>
</dbReference>
<feature type="compositionally biased region" description="Polar residues" evidence="3">
    <location>
        <begin position="1"/>
        <end position="16"/>
    </location>
</feature>
<dbReference type="SUPFAM" id="SSF51735">
    <property type="entry name" value="NAD(P)-binding Rossmann-fold domains"/>
    <property type="match status" value="1"/>
</dbReference>